<evidence type="ECO:0008006" key="3">
    <source>
        <dbReference type="Google" id="ProtNLM"/>
    </source>
</evidence>
<dbReference type="RefSeq" id="WP_182389185.1">
    <property type="nucleotide sequence ID" value="NZ_JACGCX010000003.1"/>
</dbReference>
<evidence type="ECO:0000313" key="2">
    <source>
        <dbReference type="Proteomes" id="UP000545074"/>
    </source>
</evidence>
<evidence type="ECO:0000313" key="1">
    <source>
        <dbReference type="EMBL" id="MBA6097008.1"/>
    </source>
</evidence>
<gene>
    <name evidence="1" type="ORF">H4C80_07665</name>
</gene>
<name>A0A7W2KEG0_9PSED</name>
<accession>A0A7W2KEG0</accession>
<reference evidence="1 2" key="1">
    <citation type="submission" date="2020-07" db="EMBL/GenBank/DDBJ databases">
        <title>Diversity of carbapenemase encoding genes among Pseudomonas putida group clinical isolates in a tertiary Brazilian hospital.</title>
        <authorList>
            <person name="Alberto-Lei F."/>
            <person name="Nodari C.S."/>
            <person name="Streling A.P."/>
            <person name="Paulino J.T."/>
            <person name="Bessa-Neto F.O."/>
            <person name="Cayo R."/>
            <person name="Gales A.C."/>
        </authorList>
    </citation>
    <scope>NUCLEOTIDE SEQUENCE [LARGE SCALE GENOMIC DNA]</scope>
    <source>
        <strain evidence="1 2">12815</strain>
    </source>
</reference>
<sequence length="952" mass="103471">MIMAGNSKRELLEALSEGDAVQGWGGILALGQGPANSLLQASYLEALRDQDMLLPISGHYYLDSQRTEQVVLDGLVLAPPRLSFKHATGRTSSVTAQFEMIAGRCQTAALQPGRASRLRRSHILQQGMGFNLEVTVKLAMRNIPGFGQAQLFVDFSEASHPMCTLGSTDTAARAMGEFILECLKGQAQFSRSLTLLTFDPVGYDALSFVDCVPIAMAAPVPQGSLPGDDGAVVLLMQLAGQAELEGIPSNLPYLLPEKQQGLKVNHGAALLIGKVRSTLIDAAGQRLLRQLLMPEGHEIEFSDDATPFDRIFFGEVGPGDATRRLQPGVSSVAAGSSLHFTAQGQPSASWGARNLRYPLATGGIDPQGRYTATAVENFAGEQNVIVVTATATTEQRTYTCSALVVESEYPLAISPRVSPWSQGDDPIELTASRAGSWALVGEVHGKLEPDKSDGRRATFTPDGESGGVAVRLQRIRVSDGDEHGYASIALTHTPTLQIEPFHVLRMASDSQQFALTEVEAESWEVYGVGEIDPISGLYRAPAPGVEAGEVSVVRGRAGRSGGYALIEHQRNAPMRVAAKQERWRELNEFSLSLNHPNRSKVLANGVQQVGIDITIVTNSFIDSSGETVFDPVSDLELSTLKLLGPGGAEIDYLPADQEALQPGGKLWAASKVRNRFDYLPTANATEVADALHAPNDGKRTLTVYVQTLSAEVSKFTAKFQAHDNGWWYSDDEPSKEKGEILLEGVPVPLPSLQDYDWADAGGGLRVAAEKGKDEIGSDGRPDIFNYWHYTTDYWQLQGRNITFVDVRFQNSSMIRWESEQANETFASYTGFGFNPRRRADAPEMHEGVEYSGKLQLLTLEPSVAYTRLDYALKGQYQIPRGTLLLTLDRTSAFPFWQATAGDYRKILDKPLSFTLTDNYGSAHSLMVTFRLGTDGRNELRLSLGAELIGDPS</sequence>
<protein>
    <recommendedName>
        <fullName evidence="3">Imidazoleglycerol-phosphate synthase</fullName>
    </recommendedName>
</protein>
<proteinExistence type="predicted"/>
<dbReference type="EMBL" id="JACGCX010000003">
    <property type="protein sequence ID" value="MBA6097008.1"/>
    <property type="molecule type" value="Genomic_DNA"/>
</dbReference>
<dbReference type="AlphaFoldDB" id="A0A7W2KEG0"/>
<dbReference type="Proteomes" id="UP000545074">
    <property type="component" value="Unassembled WGS sequence"/>
</dbReference>
<organism evidence="1 2">
    <name type="scientific">Pseudomonas juntendi</name>
    <dbReference type="NCBI Taxonomy" id="2666183"/>
    <lineage>
        <taxon>Bacteria</taxon>
        <taxon>Pseudomonadati</taxon>
        <taxon>Pseudomonadota</taxon>
        <taxon>Gammaproteobacteria</taxon>
        <taxon>Pseudomonadales</taxon>
        <taxon>Pseudomonadaceae</taxon>
        <taxon>Pseudomonas</taxon>
    </lineage>
</organism>
<comment type="caution">
    <text evidence="1">The sequence shown here is derived from an EMBL/GenBank/DDBJ whole genome shotgun (WGS) entry which is preliminary data.</text>
</comment>